<keyword evidence="1" id="KW-0732">Signal</keyword>
<proteinExistence type="predicted"/>
<dbReference type="Proteomes" id="UP000031443">
    <property type="component" value="Unassembled WGS sequence"/>
</dbReference>
<gene>
    <name evidence="2" type="ORF">UY3_08413</name>
</gene>
<feature type="chain" id="PRO_5004080525" evidence="1">
    <location>
        <begin position="34"/>
        <end position="117"/>
    </location>
</feature>
<evidence type="ECO:0000313" key="2">
    <source>
        <dbReference type="EMBL" id="EMP34437.1"/>
    </source>
</evidence>
<keyword evidence="3" id="KW-1185">Reference proteome</keyword>
<accession>M7C203</accession>
<name>M7C203_CHEMY</name>
<dbReference type="AlphaFoldDB" id="M7C203"/>
<dbReference type="EMBL" id="KB532134">
    <property type="protein sequence ID" value="EMP34437.1"/>
    <property type="molecule type" value="Genomic_DNA"/>
</dbReference>
<sequence>MGAAASGAGRGMCWLLLPAAPLAWNGEPQPVRAVIGQTCRCCRLHKGSKGVNMTLKLSNIKQFKTRTVVWSTPGIGNLWHAACQRKPPGGPGQFIYLLRPQVRPIAAPSQLLTGRAS</sequence>
<feature type="signal peptide" evidence="1">
    <location>
        <begin position="1"/>
        <end position="33"/>
    </location>
</feature>
<evidence type="ECO:0000313" key="3">
    <source>
        <dbReference type="Proteomes" id="UP000031443"/>
    </source>
</evidence>
<reference evidence="3" key="1">
    <citation type="journal article" date="2013" name="Nat. Genet.">
        <title>The draft genomes of soft-shell turtle and green sea turtle yield insights into the development and evolution of the turtle-specific body plan.</title>
        <authorList>
            <person name="Wang Z."/>
            <person name="Pascual-Anaya J."/>
            <person name="Zadissa A."/>
            <person name="Li W."/>
            <person name="Niimura Y."/>
            <person name="Huang Z."/>
            <person name="Li C."/>
            <person name="White S."/>
            <person name="Xiong Z."/>
            <person name="Fang D."/>
            <person name="Wang B."/>
            <person name="Ming Y."/>
            <person name="Chen Y."/>
            <person name="Zheng Y."/>
            <person name="Kuraku S."/>
            <person name="Pignatelli M."/>
            <person name="Herrero J."/>
            <person name="Beal K."/>
            <person name="Nozawa M."/>
            <person name="Li Q."/>
            <person name="Wang J."/>
            <person name="Zhang H."/>
            <person name="Yu L."/>
            <person name="Shigenobu S."/>
            <person name="Wang J."/>
            <person name="Liu J."/>
            <person name="Flicek P."/>
            <person name="Searle S."/>
            <person name="Wang J."/>
            <person name="Kuratani S."/>
            <person name="Yin Y."/>
            <person name="Aken B."/>
            <person name="Zhang G."/>
            <person name="Irie N."/>
        </authorList>
    </citation>
    <scope>NUCLEOTIDE SEQUENCE [LARGE SCALE GENOMIC DNA]</scope>
</reference>
<organism evidence="2 3">
    <name type="scientific">Chelonia mydas</name>
    <name type="common">Green sea-turtle</name>
    <name type="synonym">Chelonia agassizi</name>
    <dbReference type="NCBI Taxonomy" id="8469"/>
    <lineage>
        <taxon>Eukaryota</taxon>
        <taxon>Metazoa</taxon>
        <taxon>Chordata</taxon>
        <taxon>Craniata</taxon>
        <taxon>Vertebrata</taxon>
        <taxon>Euteleostomi</taxon>
        <taxon>Archelosauria</taxon>
        <taxon>Testudinata</taxon>
        <taxon>Testudines</taxon>
        <taxon>Cryptodira</taxon>
        <taxon>Durocryptodira</taxon>
        <taxon>Americhelydia</taxon>
        <taxon>Chelonioidea</taxon>
        <taxon>Cheloniidae</taxon>
        <taxon>Chelonia</taxon>
    </lineage>
</organism>
<protein>
    <submittedName>
        <fullName evidence="2">Uncharacterized protein</fullName>
    </submittedName>
</protein>
<evidence type="ECO:0000256" key="1">
    <source>
        <dbReference type="SAM" id="SignalP"/>
    </source>
</evidence>